<feature type="compositionally biased region" description="Polar residues" evidence="1">
    <location>
        <begin position="486"/>
        <end position="502"/>
    </location>
</feature>
<gene>
    <name evidence="2" type="ORF">B0H16DRAFT_1488184</name>
</gene>
<evidence type="ECO:0000256" key="1">
    <source>
        <dbReference type="SAM" id="MobiDB-lite"/>
    </source>
</evidence>
<feature type="compositionally biased region" description="Basic residues" evidence="1">
    <location>
        <begin position="397"/>
        <end position="406"/>
    </location>
</feature>
<name>A0AAD7KIS9_9AGAR</name>
<reference evidence="2" key="1">
    <citation type="submission" date="2023-03" db="EMBL/GenBank/DDBJ databases">
        <title>Massive genome expansion in bonnet fungi (Mycena s.s.) driven by repeated elements and novel gene families across ecological guilds.</title>
        <authorList>
            <consortium name="Lawrence Berkeley National Laboratory"/>
            <person name="Harder C.B."/>
            <person name="Miyauchi S."/>
            <person name="Viragh M."/>
            <person name="Kuo A."/>
            <person name="Thoen E."/>
            <person name="Andreopoulos B."/>
            <person name="Lu D."/>
            <person name="Skrede I."/>
            <person name="Drula E."/>
            <person name="Henrissat B."/>
            <person name="Morin E."/>
            <person name="Kohler A."/>
            <person name="Barry K."/>
            <person name="LaButti K."/>
            <person name="Morin E."/>
            <person name="Salamov A."/>
            <person name="Lipzen A."/>
            <person name="Mereny Z."/>
            <person name="Hegedus B."/>
            <person name="Baldrian P."/>
            <person name="Stursova M."/>
            <person name="Weitz H."/>
            <person name="Taylor A."/>
            <person name="Grigoriev I.V."/>
            <person name="Nagy L.G."/>
            <person name="Martin F."/>
            <person name="Kauserud H."/>
        </authorList>
    </citation>
    <scope>NUCLEOTIDE SEQUENCE</scope>
    <source>
        <strain evidence="2">CBHHK182m</strain>
    </source>
</reference>
<organism evidence="2 3">
    <name type="scientific">Mycena metata</name>
    <dbReference type="NCBI Taxonomy" id="1033252"/>
    <lineage>
        <taxon>Eukaryota</taxon>
        <taxon>Fungi</taxon>
        <taxon>Dikarya</taxon>
        <taxon>Basidiomycota</taxon>
        <taxon>Agaricomycotina</taxon>
        <taxon>Agaricomycetes</taxon>
        <taxon>Agaricomycetidae</taxon>
        <taxon>Agaricales</taxon>
        <taxon>Marasmiineae</taxon>
        <taxon>Mycenaceae</taxon>
        <taxon>Mycena</taxon>
    </lineage>
</organism>
<sequence>MTTDSEGSNCTRSIMGYDWPVPDNLSDDFAMDDWPLRAPKHWSKSAASVSSVVYSVKVREDPPDLREILGFYSWIYDASEGANQEVDAGTEGWLDLAAPPGKRQGGMPLDPADGRGEWQMRGQFCRFTGVDGDSCRFTGMELSFLNHYKEHGWLFSGRNLHYEDFSPTMLAFMQERAKRRPQPRRFDEMKFFIQVVDVLDDNGYPFVQFTFTPELFEPRVVYIGKKQPDEQNLEGLTDGERQRLGIFVSDQEIERAALALQNPEAGPSSVTDIIPELIPCWLESIAAAATGEELSLEPLLDAAAARPTGGYKIKQKADYLPGELPLWPDSSAWALCNKPKANDPVPGGAPEFRASSLERIDGLDADRDAGRYVGPKSESIRTKPTNLELALGIDPQKRRKRRQRQRKAVDAPETAQSSSRRQRASSLELPLNANPEDVTRKRKRDDDSPARVQPSSRRRRASSLELLLNAEPGGRTDEGKQKALNDPQSAQSSSRDPPTSSLRRIVNESGGMKDKGK</sequence>
<keyword evidence="3" id="KW-1185">Reference proteome</keyword>
<evidence type="ECO:0000313" key="3">
    <source>
        <dbReference type="Proteomes" id="UP001215598"/>
    </source>
</evidence>
<proteinExistence type="predicted"/>
<dbReference type="EMBL" id="JARKIB010000001">
    <property type="protein sequence ID" value="KAJ7785823.1"/>
    <property type="molecule type" value="Genomic_DNA"/>
</dbReference>
<evidence type="ECO:0000313" key="2">
    <source>
        <dbReference type="EMBL" id="KAJ7785823.1"/>
    </source>
</evidence>
<feature type="region of interest" description="Disordered" evidence="1">
    <location>
        <begin position="366"/>
        <end position="517"/>
    </location>
</feature>
<feature type="compositionally biased region" description="Basic and acidic residues" evidence="1">
    <location>
        <begin position="474"/>
        <end position="483"/>
    </location>
</feature>
<dbReference type="Proteomes" id="UP001215598">
    <property type="component" value="Unassembled WGS sequence"/>
</dbReference>
<protein>
    <submittedName>
        <fullName evidence="2">Uncharacterized protein</fullName>
    </submittedName>
</protein>
<dbReference type="AlphaFoldDB" id="A0AAD7KIS9"/>
<accession>A0AAD7KIS9</accession>
<comment type="caution">
    <text evidence="2">The sequence shown here is derived from an EMBL/GenBank/DDBJ whole genome shotgun (WGS) entry which is preliminary data.</text>
</comment>